<dbReference type="AlphaFoldDB" id="A0A0M9BNM2"/>
<name>A0A0M9BNM2_9BACL</name>
<protein>
    <recommendedName>
        <fullName evidence="15 19">Probable tRNA sulfurtransferase</fullName>
        <ecNumber evidence="14 19">2.8.1.4</ecNumber>
    </recommendedName>
    <alternativeName>
        <fullName evidence="16 19">Sulfur carrier protein ThiS sulfurtransferase</fullName>
    </alternativeName>
    <alternativeName>
        <fullName evidence="17 19">Thiamine biosynthesis protein ThiI</fullName>
    </alternativeName>
    <alternativeName>
        <fullName evidence="18 19">tRNA 4-thiouridine synthase</fullName>
    </alternativeName>
</protein>
<dbReference type="Pfam" id="PF02568">
    <property type="entry name" value="ThiI"/>
    <property type="match status" value="1"/>
</dbReference>
<keyword evidence="6 19" id="KW-0547">Nucleotide-binding</keyword>
<keyword evidence="8 19" id="KW-0694">RNA-binding</keyword>
<dbReference type="InterPro" id="IPR049961">
    <property type="entry name" value="ThiI_N"/>
</dbReference>
<dbReference type="NCBIfam" id="TIGR00342">
    <property type="entry name" value="tRNA uracil 4-sulfurtransferase ThiI"/>
    <property type="match status" value="1"/>
</dbReference>
<evidence type="ECO:0000256" key="18">
    <source>
        <dbReference type="ARBA" id="ARBA00080570"/>
    </source>
</evidence>
<dbReference type="PANTHER" id="PTHR43209">
    <property type="entry name" value="TRNA SULFURTRANSFERASE"/>
    <property type="match status" value="1"/>
</dbReference>
<dbReference type="InterPro" id="IPR014729">
    <property type="entry name" value="Rossmann-like_a/b/a_fold"/>
</dbReference>
<dbReference type="SUPFAM" id="SSF143437">
    <property type="entry name" value="THUMP domain-like"/>
    <property type="match status" value="1"/>
</dbReference>
<dbReference type="GO" id="GO:0005829">
    <property type="term" value="C:cytosol"/>
    <property type="evidence" value="ECO:0007669"/>
    <property type="project" value="TreeGrafter"/>
</dbReference>
<organism evidence="21 22">
    <name type="scientific">Paenibacillus xylanivorans</name>
    <dbReference type="NCBI Taxonomy" id="1705561"/>
    <lineage>
        <taxon>Bacteria</taxon>
        <taxon>Bacillati</taxon>
        <taxon>Bacillota</taxon>
        <taxon>Bacilli</taxon>
        <taxon>Bacillales</taxon>
        <taxon>Paenibacillaceae</taxon>
        <taxon>Paenibacillus</taxon>
    </lineage>
</organism>
<dbReference type="CDD" id="cd01712">
    <property type="entry name" value="PPase_ThiI"/>
    <property type="match status" value="1"/>
</dbReference>
<evidence type="ECO:0000256" key="3">
    <source>
        <dbReference type="ARBA" id="ARBA00022490"/>
    </source>
</evidence>
<gene>
    <name evidence="19" type="primary">thiI</name>
    <name evidence="21" type="ORF">AMS66_13235</name>
</gene>
<dbReference type="PROSITE" id="PS51165">
    <property type="entry name" value="THUMP"/>
    <property type="match status" value="1"/>
</dbReference>
<evidence type="ECO:0000256" key="4">
    <source>
        <dbReference type="ARBA" id="ARBA00022555"/>
    </source>
</evidence>
<comment type="function">
    <text evidence="12 19">Catalyzes the ATP-dependent transfer of a sulfur to tRNA to produce 4-thiouridine in position 8 of tRNAs, which functions as a near-UV photosensor. Also catalyzes the transfer of sulfur to the sulfur carrier protein ThiS, forming ThiS-thiocarboxylate. This is a step in the synthesis of thiazole, in the thiamine biosynthesis pathway. The sulfur is donated as persulfide by IscS.</text>
</comment>
<keyword evidence="22" id="KW-1185">Reference proteome</keyword>
<feature type="binding site" evidence="19">
    <location>
        <position position="290"/>
    </location>
    <ligand>
        <name>ATP</name>
        <dbReference type="ChEBI" id="CHEBI:30616"/>
    </ligand>
</feature>
<dbReference type="Pfam" id="PF22025">
    <property type="entry name" value="ThiI_fer"/>
    <property type="match status" value="1"/>
</dbReference>
<evidence type="ECO:0000256" key="6">
    <source>
        <dbReference type="ARBA" id="ARBA00022741"/>
    </source>
</evidence>
<keyword evidence="7 19" id="KW-0067">ATP-binding</keyword>
<evidence type="ECO:0000256" key="16">
    <source>
        <dbReference type="ARBA" id="ARBA00075337"/>
    </source>
</evidence>
<evidence type="ECO:0000256" key="12">
    <source>
        <dbReference type="ARBA" id="ARBA00058382"/>
    </source>
</evidence>
<dbReference type="PATRIC" id="fig|1705561.3.peg.2556"/>
<keyword evidence="4 19" id="KW-0820">tRNA-binding</keyword>
<accession>A0A0M9BNM2</accession>
<dbReference type="SMART" id="SM00981">
    <property type="entry name" value="THUMP"/>
    <property type="match status" value="1"/>
</dbReference>
<dbReference type="GO" id="GO:0052837">
    <property type="term" value="P:thiazole biosynthetic process"/>
    <property type="evidence" value="ECO:0007669"/>
    <property type="project" value="TreeGrafter"/>
</dbReference>
<feature type="binding site" evidence="19">
    <location>
        <begin position="211"/>
        <end position="212"/>
    </location>
    <ligand>
        <name>ATP</name>
        <dbReference type="ChEBI" id="CHEBI:30616"/>
    </ligand>
</feature>
<evidence type="ECO:0000256" key="9">
    <source>
        <dbReference type="ARBA" id="ARBA00022977"/>
    </source>
</evidence>
<dbReference type="FunFam" id="3.40.50.620:FF:000053">
    <property type="entry name" value="Probable tRNA sulfurtransferase"/>
    <property type="match status" value="1"/>
</dbReference>
<sequence>MKYDMLLLRFGEFMLKGKNRSRFEKTIINQVRSLLKPYPGASLRKEFGRLYVDLGGESHTELIAVLKRVFGVMSISPVKVTASELDQIVETAVAFMDERECEFKEGTTFKVNVRRVWKEFPSSSHEMNHLVGSPILRKFQQLSVDVRQPDIELRVEIRDQGTYIFNEVIPAVGGFPLGTNGKAMLLLSGGIDSPVAAWSSMRRGLEVECVHFYSYPFTSQRAKEKVIDLARALADHAGTIKLHLVPFTEIQTAFTQLGQDNLIITLMRRSMLRIATKLAEREHALALITGDSLGQVASQTLPSMNVIGRATELPLLRPLVMMDKQEIITLSKQIGTYDISILPYDDCCTLFVPKSPSTNPNLRIVDKIEATMSQLPEWVEQAVEQTETITLHAGETFIVNNQQDEDHEMKEEWF</sequence>
<dbReference type="EMBL" id="LITU01000059">
    <property type="protein sequence ID" value="KOY15649.1"/>
    <property type="molecule type" value="Genomic_DNA"/>
</dbReference>
<dbReference type="InterPro" id="IPR020536">
    <property type="entry name" value="ThiI_AANH"/>
</dbReference>
<dbReference type="GO" id="GO:0009228">
    <property type="term" value="P:thiamine biosynthetic process"/>
    <property type="evidence" value="ECO:0007669"/>
    <property type="project" value="UniProtKB-KW"/>
</dbReference>
<comment type="caution">
    <text evidence="21">The sequence shown here is derived from an EMBL/GenBank/DDBJ whole genome shotgun (WGS) entry which is preliminary data.</text>
</comment>
<dbReference type="GO" id="GO:0000049">
    <property type="term" value="F:tRNA binding"/>
    <property type="evidence" value="ECO:0007669"/>
    <property type="project" value="UniProtKB-UniRule"/>
</dbReference>
<comment type="pathway">
    <text evidence="2 19">Cofactor biosynthesis; thiamine diphosphate biosynthesis.</text>
</comment>
<keyword evidence="9 19" id="KW-0784">Thiamine biosynthesis</keyword>
<feature type="binding site" evidence="19">
    <location>
        <position position="268"/>
    </location>
    <ligand>
        <name>ATP</name>
        <dbReference type="ChEBI" id="CHEBI:30616"/>
    </ligand>
</feature>
<evidence type="ECO:0000259" key="20">
    <source>
        <dbReference type="PROSITE" id="PS51165"/>
    </source>
</evidence>
<dbReference type="SUPFAM" id="SSF52402">
    <property type="entry name" value="Adenine nucleotide alpha hydrolases-like"/>
    <property type="match status" value="1"/>
</dbReference>
<dbReference type="GO" id="GO:0005524">
    <property type="term" value="F:ATP binding"/>
    <property type="evidence" value="ECO:0007669"/>
    <property type="project" value="UniProtKB-UniRule"/>
</dbReference>
<dbReference type="GO" id="GO:0002937">
    <property type="term" value="P:tRNA 4-thiouridine biosynthesis"/>
    <property type="evidence" value="ECO:0007669"/>
    <property type="project" value="TreeGrafter"/>
</dbReference>
<evidence type="ECO:0000256" key="5">
    <source>
        <dbReference type="ARBA" id="ARBA00022679"/>
    </source>
</evidence>
<dbReference type="CDD" id="cd11716">
    <property type="entry name" value="THUMP_ThiI"/>
    <property type="match status" value="1"/>
</dbReference>
<evidence type="ECO:0000256" key="15">
    <source>
        <dbReference type="ARBA" id="ARBA00071867"/>
    </source>
</evidence>
<evidence type="ECO:0000256" key="2">
    <source>
        <dbReference type="ARBA" id="ARBA00004948"/>
    </source>
</evidence>
<evidence type="ECO:0000256" key="13">
    <source>
        <dbReference type="ARBA" id="ARBA00061472"/>
    </source>
</evidence>
<keyword evidence="3 19" id="KW-0963">Cytoplasm</keyword>
<dbReference type="InterPro" id="IPR054173">
    <property type="entry name" value="ThiI_fer"/>
</dbReference>
<evidence type="ECO:0000313" key="22">
    <source>
        <dbReference type="Proteomes" id="UP000037688"/>
    </source>
</evidence>
<dbReference type="OrthoDB" id="9773948at2"/>
<evidence type="ECO:0000256" key="8">
    <source>
        <dbReference type="ARBA" id="ARBA00022884"/>
    </source>
</evidence>
<dbReference type="InterPro" id="IPR003720">
    <property type="entry name" value="tRNA_STrfase"/>
</dbReference>
<comment type="catalytic activity">
    <reaction evidence="10 19">
        <text>[ThiI sulfur-carrier protein]-S-sulfanyl-L-cysteine + a uridine in tRNA + 2 reduced [2Fe-2S]-[ferredoxin] + ATP + H(+) = [ThiI sulfur-carrier protein]-L-cysteine + a 4-thiouridine in tRNA + 2 oxidized [2Fe-2S]-[ferredoxin] + AMP + diphosphate</text>
        <dbReference type="Rhea" id="RHEA:24176"/>
        <dbReference type="Rhea" id="RHEA-COMP:10000"/>
        <dbReference type="Rhea" id="RHEA-COMP:10001"/>
        <dbReference type="Rhea" id="RHEA-COMP:13337"/>
        <dbReference type="Rhea" id="RHEA-COMP:13338"/>
        <dbReference type="Rhea" id="RHEA-COMP:13339"/>
        <dbReference type="Rhea" id="RHEA-COMP:13340"/>
        <dbReference type="ChEBI" id="CHEBI:15378"/>
        <dbReference type="ChEBI" id="CHEBI:29950"/>
        <dbReference type="ChEBI" id="CHEBI:30616"/>
        <dbReference type="ChEBI" id="CHEBI:33019"/>
        <dbReference type="ChEBI" id="CHEBI:33737"/>
        <dbReference type="ChEBI" id="CHEBI:33738"/>
        <dbReference type="ChEBI" id="CHEBI:61963"/>
        <dbReference type="ChEBI" id="CHEBI:65315"/>
        <dbReference type="ChEBI" id="CHEBI:136798"/>
        <dbReference type="ChEBI" id="CHEBI:456215"/>
        <dbReference type="EC" id="2.8.1.4"/>
    </reaction>
</comment>
<comment type="catalytic activity">
    <reaction evidence="11 19">
        <text>[ThiS sulfur-carrier protein]-C-terminal Gly-Gly-AMP + S-sulfanyl-L-cysteinyl-[cysteine desulfurase] + AH2 = [ThiS sulfur-carrier protein]-C-terminal-Gly-aminoethanethioate + L-cysteinyl-[cysteine desulfurase] + A + AMP + 2 H(+)</text>
        <dbReference type="Rhea" id="RHEA:43340"/>
        <dbReference type="Rhea" id="RHEA-COMP:12157"/>
        <dbReference type="Rhea" id="RHEA-COMP:12158"/>
        <dbReference type="Rhea" id="RHEA-COMP:12910"/>
        <dbReference type="Rhea" id="RHEA-COMP:19908"/>
        <dbReference type="ChEBI" id="CHEBI:13193"/>
        <dbReference type="ChEBI" id="CHEBI:15378"/>
        <dbReference type="ChEBI" id="CHEBI:17499"/>
        <dbReference type="ChEBI" id="CHEBI:29950"/>
        <dbReference type="ChEBI" id="CHEBI:61963"/>
        <dbReference type="ChEBI" id="CHEBI:90618"/>
        <dbReference type="ChEBI" id="CHEBI:232372"/>
        <dbReference type="ChEBI" id="CHEBI:456215"/>
    </reaction>
</comment>
<evidence type="ECO:0000256" key="17">
    <source>
        <dbReference type="ARBA" id="ARBA00077849"/>
    </source>
</evidence>
<feature type="domain" description="THUMP" evidence="20">
    <location>
        <begin position="60"/>
        <end position="168"/>
    </location>
</feature>
<keyword evidence="5 19" id="KW-0808">Transferase</keyword>
<evidence type="ECO:0000256" key="11">
    <source>
        <dbReference type="ARBA" id="ARBA00052330"/>
    </source>
</evidence>
<dbReference type="InterPro" id="IPR004114">
    <property type="entry name" value="THUMP_dom"/>
</dbReference>
<evidence type="ECO:0000256" key="19">
    <source>
        <dbReference type="HAMAP-Rule" id="MF_00021"/>
    </source>
</evidence>
<evidence type="ECO:0000256" key="10">
    <source>
        <dbReference type="ARBA" id="ARBA00050570"/>
    </source>
</evidence>
<dbReference type="Pfam" id="PF02926">
    <property type="entry name" value="THUMP"/>
    <property type="match status" value="1"/>
</dbReference>
<dbReference type="InterPro" id="IPR050102">
    <property type="entry name" value="tRNA_sulfurtransferase_ThiI"/>
</dbReference>
<dbReference type="PANTHER" id="PTHR43209:SF1">
    <property type="entry name" value="TRNA SULFURTRANSFERASE"/>
    <property type="match status" value="1"/>
</dbReference>
<comment type="similarity">
    <text evidence="13 19">Belongs to the ThiI family.</text>
</comment>
<comment type="subcellular location">
    <subcellularLocation>
        <location evidence="1 19">Cytoplasm</location>
    </subcellularLocation>
</comment>
<dbReference type="UniPathway" id="UPA00060"/>
<dbReference type="EC" id="2.8.1.4" evidence="14 19"/>
<proteinExistence type="inferred from homology"/>
<evidence type="ECO:0000313" key="21">
    <source>
        <dbReference type="EMBL" id="KOY15649.1"/>
    </source>
</evidence>
<dbReference type="GO" id="GO:0009229">
    <property type="term" value="P:thiamine diphosphate biosynthetic process"/>
    <property type="evidence" value="ECO:0007669"/>
    <property type="project" value="UniProtKB-UniRule"/>
</dbReference>
<reference evidence="21 22" key="1">
    <citation type="submission" date="2015-08" db="EMBL/GenBank/DDBJ databases">
        <title>Draft genome sequence of cellulolytic and xylanolytic Paenibacillus sp. A59, isolated from a decaying forest soil from Patagonia, Argentina.</title>
        <authorList>
            <person name="Ghio S."/>
            <person name="Caceres A.M."/>
            <person name="Talia P."/>
            <person name="Grasso D."/>
            <person name="Campos E."/>
        </authorList>
    </citation>
    <scope>NUCLEOTIDE SEQUENCE [LARGE SCALE GENOMIC DNA]</scope>
    <source>
        <strain evidence="21 22">A59</strain>
    </source>
</reference>
<dbReference type="Gene3D" id="3.40.50.620">
    <property type="entry name" value="HUPs"/>
    <property type="match status" value="1"/>
</dbReference>
<dbReference type="HAMAP" id="MF_00021">
    <property type="entry name" value="ThiI"/>
    <property type="match status" value="1"/>
</dbReference>
<feature type="binding site" evidence="19">
    <location>
        <begin position="186"/>
        <end position="187"/>
    </location>
    <ligand>
        <name>ATP</name>
        <dbReference type="ChEBI" id="CHEBI:30616"/>
    </ligand>
</feature>
<feature type="binding site" evidence="19">
    <location>
        <position position="299"/>
    </location>
    <ligand>
        <name>ATP</name>
        <dbReference type="ChEBI" id="CHEBI:30616"/>
    </ligand>
</feature>
<dbReference type="InterPro" id="IPR049962">
    <property type="entry name" value="THUMP_ThiI"/>
</dbReference>
<dbReference type="Gene3D" id="3.30.2130.30">
    <property type="match status" value="1"/>
</dbReference>
<dbReference type="Proteomes" id="UP000037688">
    <property type="component" value="Unassembled WGS sequence"/>
</dbReference>
<evidence type="ECO:0000256" key="1">
    <source>
        <dbReference type="ARBA" id="ARBA00004496"/>
    </source>
</evidence>
<evidence type="ECO:0000256" key="7">
    <source>
        <dbReference type="ARBA" id="ARBA00022840"/>
    </source>
</evidence>
<dbReference type="GO" id="GO:0140741">
    <property type="term" value="F:tRNA-uracil-4 sulfurtransferase activity"/>
    <property type="evidence" value="ECO:0007669"/>
    <property type="project" value="UniProtKB-EC"/>
</dbReference>
<dbReference type="GO" id="GO:0004810">
    <property type="term" value="F:CCA tRNA nucleotidyltransferase activity"/>
    <property type="evidence" value="ECO:0007669"/>
    <property type="project" value="InterPro"/>
</dbReference>
<evidence type="ECO:0000256" key="14">
    <source>
        <dbReference type="ARBA" id="ARBA00066827"/>
    </source>
</evidence>
<dbReference type="RefSeq" id="WP_053781247.1">
    <property type="nucleotide sequence ID" value="NZ_LITU01000059.1"/>
</dbReference>